<proteinExistence type="inferred from homology"/>
<dbReference type="SMART" id="SM00708">
    <property type="entry name" value="PhBP"/>
    <property type="match status" value="1"/>
</dbReference>
<dbReference type="Pfam" id="PF01395">
    <property type="entry name" value="PBP_GOBP"/>
    <property type="match status" value="1"/>
</dbReference>
<evidence type="ECO:0000256" key="1">
    <source>
        <dbReference type="ARBA" id="ARBA00004613"/>
    </source>
</evidence>
<dbReference type="GO" id="GO:0007608">
    <property type="term" value="P:sensory perception of smell"/>
    <property type="evidence" value="ECO:0007669"/>
    <property type="project" value="TreeGrafter"/>
</dbReference>
<evidence type="ECO:0000256" key="3">
    <source>
        <dbReference type="ARBA" id="ARBA00022525"/>
    </source>
</evidence>
<comment type="similarity">
    <text evidence="2">Belongs to the PBP/GOBP family.</text>
</comment>
<dbReference type="EMBL" id="CAJOBZ010000013">
    <property type="protein sequence ID" value="CAF4842514.1"/>
    <property type="molecule type" value="Genomic_DNA"/>
</dbReference>
<gene>
    <name evidence="4" type="ORF">PMACD_LOCUS6307</name>
</gene>
<dbReference type="InterPro" id="IPR006170">
    <property type="entry name" value="PBP/GOBP"/>
</dbReference>
<keyword evidence="5" id="KW-1185">Reference proteome</keyword>
<comment type="subcellular location">
    <subcellularLocation>
        <location evidence="1">Secreted</location>
    </subcellularLocation>
</comment>
<dbReference type="GO" id="GO:0035275">
    <property type="term" value="F:dibutyl phthalate binding"/>
    <property type="evidence" value="ECO:0007669"/>
    <property type="project" value="TreeGrafter"/>
</dbReference>
<evidence type="ECO:0000313" key="4">
    <source>
        <dbReference type="EMBL" id="CAF4842514.1"/>
    </source>
</evidence>
<protein>
    <submittedName>
        <fullName evidence="4">Uncharacterized protein</fullName>
    </submittedName>
</protein>
<dbReference type="GO" id="GO:0042048">
    <property type="term" value="P:olfactory behavior"/>
    <property type="evidence" value="ECO:0007669"/>
    <property type="project" value="TreeGrafter"/>
</dbReference>
<dbReference type="CDD" id="cd23992">
    <property type="entry name" value="PBP_GOBP"/>
    <property type="match status" value="1"/>
</dbReference>
<sequence>MTRQQIKNAAKIVKRNCMNKNNVTEDLIGDIEKGKFIEERPVMCYIACVYKTTQIVKNNKINYEASLKQVQINYPDDMKQGMLISIENCKGLLKKYKDLCESAYWTAKCIYEDNPKNFLFP</sequence>
<dbReference type="OrthoDB" id="6610259at2759"/>
<evidence type="ECO:0000256" key="2">
    <source>
        <dbReference type="ARBA" id="ARBA00008098"/>
    </source>
</evidence>
<dbReference type="Gene3D" id="1.10.238.20">
    <property type="entry name" value="Pheromone/general odorant binding protein domain"/>
    <property type="match status" value="1"/>
</dbReference>
<reference evidence="4" key="1">
    <citation type="submission" date="2021-02" db="EMBL/GenBank/DDBJ databases">
        <authorList>
            <person name="Steward A R."/>
        </authorList>
    </citation>
    <scope>NUCLEOTIDE SEQUENCE</scope>
</reference>
<name>A0A821RFG1_9NEOP</name>
<comment type="caution">
    <text evidence="4">The sequence shown here is derived from an EMBL/GenBank/DDBJ whole genome shotgun (WGS) entry which is preliminary data.</text>
</comment>
<evidence type="ECO:0000313" key="5">
    <source>
        <dbReference type="Proteomes" id="UP000663880"/>
    </source>
</evidence>
<dbReference type="Proteomes" id="UP000663880">
    <property type="component" value="Unassembled WGS sequence"/>
</dbReference>
<dbReference type="GO" id="GO:0005576">
    <property type="term" value="C:extracellular region"/>
    <property type="evidence" value="ECO:0007669"/>
    <property type="project" value="UniProtKB-SubCell"/>
</dbReference>
<dbReference type="GO" id="GO:0005549">
    <property type="term" value="F:odorant binding"/>
    <property type="evidence" value="ECO:0007669"/>
    <property type="project" value="InterPro"/>
</dbReference>
<dbReference type="PANTHER" id="PTHR21364">
    <property type="entry name" value="GENERAL ODORANT-BINDING PROTEIN 19A"/>
    <property type="match status" value="1"/>
</dbReference>
<accession>A0A821RFG1</accession>
<dbReference type="PANTHER" id="PTHR21364:SF2">
    <property type="entry name" value="GENERAL ODORANT-BINDING PROTEIN 19A"/>
    <property type="match status" value="1"/>
</dbReference>
<dbReference type="InterPro" id="IPR036728">
    <property type="entry name" value="PBP_GOBP_sf"/>
</dbReference>
<dbReference type="AlphaFoldDB" id="A0A821RFG1"/>
<dbReference type="SUPFAM" id="SSF47565">
    <property type="entry name" value="Insect pheromone/odorant-binding proteins"/>
    <property type="match status" value="1"/>
</dbReference>
<keyword evidence="3" id="KW-0964">Secreted</keyword>
<organism evidence="4 5">
    <name type="scientific">Pieris macdunnoughi</name>
    <dbReference type="NCBI Taxonomy" id="345717"/>
    <lineage>
        <taxon>Eukaryota</taxon>
        <taxon>Metazoa</taxon>
        <taxon>Ecdysozoa</taxon>
        <taxon>Arthropoda</taxon>
        <taxon>Hexapoda</taxon>
        <taxon>Insecta</taxon>
        <taxon>Pterygota</taxon>
        <taxon>Neoptera</taxon>
        <taxon>Endopterygota</taxon>
        <taxon>Lepidoptera</taxon>
        <taxon>Glossata</taxon>
        <taxon>Ditrysia</taxon>
        <taxon>Papilionoidea</taxon>
        <taxon>Pieridae</taxon>
        <taxon>Pierinae</taxon>
        <taxon>Pieris</taxon>
    </lineage>
</organism>
<dbReference type="FunFam" id="1.10.238.20:FF:000001">
    <property type="entry name" value="General odorant-binding protein lush"/>
    <property type="match status" value="1"/>
</dbReference>